<keyword evidence="2" id="KW-1185">Reference proteome</keyword>
<dbReference type="EMBL" id="KB446540">
    <property type="protein sequence ID" value="EME43625.1"/>
    <property type="molecule type" value="Genomic_DNA"/>
</dbReference>
<accession>M2YNM6</accession>
<dbReference type="Proteomes" id="UP000016933">
    <property type="component" value="Unassembled WGS sequence"/>
</dbReference>
<dbReference type="STRING" id="675120.M2YNM6"/>
<gene>
    <name evidence="1" type="ORF">DOTSEDRAFT_35850</name>
</gene>
<evidence type="ECO:0000313" key="2">
    <source>
        <dbReference type="Proteomes" id="UP000016933"/>
    </source>
</evidence>
<dbReference type="OrthoDB" id="47375at2759"/>
<dbReference type="HOGENOM" id="CLU_918365_0_0_1"/>
<reference evidence="1 2" key="2">
    <citation type="journal article" date="2012" name="PLoS Pathog.">
        <title>Diverse lifestyles and strategies of plant pathogenesis encoded in the genomes of eighteen Dothideomycetes fungi.</title>
        <authorList>
            <person name="Ohm R.A."/>
            <person name="Feau N."/>
            <person name="Henrissat B."/>
            <person name="Schoch C.L."/>
            <person name="Horwitz B.A."/>
            <person name="Barry K.W."/>
            <person name="Condon B.J."/>
            <person name="Copeland A.C."/>
            <person name="Dhillon B."/>
            <person name="Glaser F."/>
            <person name="Hesse C.N."/>
            <person name="Kosti I."/>
            <person name="LaButti K."/>
            <person name="Lindquist E.A."/>
            <person name="Lucas S."/>
            <person name="Salamov A.A."/>
            <person name="Bradshaw R.E."/>
            <person name="Ciuffetti L."/>
            <person name="Hamelin R.C."/>
            <person name="Kema G.H.J."/>
            <person name="Lawrence C."/>
            <person name="Scott J.A."/>
            <person name="Spatafora J.W."/>
            <person name="Turgeon B.G."/>
            <person name="de Wit P.J.G.M."/>
            <person name="Zhong S."/>
            <person name="Goodwin S.B."/>
            <person name="Grigoriev I.V."/>
        </authorList>
    </citation>
    <scope>NUCLEOTIDE SEQUENCE [LARGE SCALE GENOMIC DNA]</scope>
    <source>
        <strain evidence="2">NZE10 / CBS 128990</strain>
    </source>
</reference>
<name>M2YNM6_DOTSN</name>
<sequence>MAKLEVVRRSIRHPGTLNITLGFGAIYVLTEDTSTWRIQGFLAAARAANLKLYVPVQRQLPLQEIYRKLRTTKLEENIAVARLKLNYINFLEEFLHSGHGTVLFIEDDADFDLRIRYQVETLSLVIWEHFSRKRDENTSVHAAAQAYPYGQDIWDVTWLRHYGIEFTANAKVVAYTDESALPKTRLRSNFNEYYGSMRSQYVTPGPQQQRAILGVAPIVTSAQAGEQVSPTTEISKSIRRFRQLCDNMITLSQTICHTYNVLPVSVGEGSNVSSRPQIERTPYFWTPTQPTEPEVEQFYGDNA</sequence>
<dbReference type="GO" id="GO:0016740">
    <property type="term" value="F:transferase activity"/>
    <property type="evidence" value="ECO:0007669"/>
    <property type="project" value="UniProtKB-KW"/>
</dbReference>
<dbReference type="AlphaFoldDB" id="M2YNM6"/>
<protein>
    <submittedName>
        <fullName evidence="1">Glycosyltransferase family 25 protein</fullName>
    </submittedName>
</protein>
<keyword evidence="1" id="KW-0808">Transferase</keyword>
<evidence type="ECO:0000313" key="1">
    <source>
        <dbReference type="EMBL" id="EME43625.1"/>
    </source>
</evidence>
<proteinExistence type="predicted"/>
<organism evidence="1 2">
    <name type="scientific">Dothistroma septosporum (strain NZE10 / CBS 128990)</name>
    <name type="common">Red band needle blight fungus</name>
    <name type="synonym">Mycosphaerella pini</name>
    <dbReference type="NCBI Taxonomy" id="675120"/>
    <lineage>
        <taxon>Eukaryota</taxon>
        <taxon>Fungi</taxon>
        <taxon>Dikarya</taxon>
        <taxon>Ascomycota</taxon>
        <taxon>Pezizomycotina</taxon>
        <taxon>Dothideomycetes</taxon>
        <taxon>Dothideomycetidae</taxon>
        <taxon>Mycosphaerellales</taxon>
        <taxon>Mycosphaerellaceae</taxon>
        <taxon>Dothistroma</taxon>
    </lineage>
</organism>
<reference evidence="2" key="1">
    <citation type="journal article" date="2012" name="PLoS Genet.">
        <title>The genomes of the fungal plant pathogens Cladosporium fulvum and Dothistroma septosporum reveal adaptation to different hosts and lifestyles but also signatures of common ancestry.</title>
        <authorList>
            <person name="de Wit P.J.G.M."/>
            <person name="van der Burgt A."/>
            <person name="Oekmen B."/>
            <person name="Stergiopoulos I."/>
            <person name="Abd-Elsalam K.A."/>
            <person name="Aerts A.L."/>
            <person name="Bahkali A.H."/>
            <person name="Beenen H.G."/>
            <person name="Chettri P."/>
            <person name="Cox M.P."/>
            <person name="Datema E."/>
            <person name="de Vries R.P."/>
            <person name="Dhillon B."/>
            <person name="Ganley A.R."/>
            <person name="Griffiths S.A."/>
            <person name="Guo Y."/>
            <person name="Hamelin R.C."/>
            <person name="Henrissat B."/>
            <person name="Kabir M.S."/>
            <person name="Jashni M.K."/>
            <person name="Kema G."/>
            <person name="Klaubauf S."/>
            <person name="Lapidus A."/>
            <person name="Levasseur A."/>
            <person name="Lindquist E."/>
            <person name="Mehrabi R."/>
            <person name="Ohm R.A."/>
            <person name="Owen T.J."/>
            <person name="Salamov A."/>
            <person name="Schwelm A."/>
            <person name="Schijlen E."/>
            <person name="Sun H."/>
            <person name="van den Burg H.A."/>
            <person name="van Ham R.C.H.J."/>
            <person name="Zhang S."/>
            <person name="Goodwin S.B."/>
            <person name="Grigoriev I.V."/>
            <person name="Collemare J."/>
            <person name="Bradshaw R.E."/>
        </authorList>
    </citation>
    <scope>NUCLEOTIDE SEQUENCE [LARGE SCALE GENOMIC DNA]</scope>
    <source>
        <strain evidence="2">NZE10 / CBS 128990</strain>
    </source>
</reference>